<keyword evidence="8" id="KW-0406">Ion transport</keyword>
<organism evidence="18 19">
    <name type="scientific">Serratia odorifera DSM 4582</name>
    <dbReference type="NCBI Taxonomy" id="667129"/>
    <lineage>
        <taxon>Bacteria</taxon>
        <taxon>Pseudomonadati</taxon>
        <taxon>Pseudomonadota</taxon>
        <taxon>Gammaproteobacteria</taxon>
        <taxon>Enterobacterales</taxon>
        <taxon>Yersiniaceae</taxon>
        <taxon>Serratia</taxon>
    </lineage>
</organism>
<dbReference type="CDD" id="cd01347">
    <property type="entry name" value="ligand_gated_channel"/>
    <property type="match status" value="1"/>
</dbReference>
<dbReference type="Gene3D" id="2.40.170.20">
    <property type="entry name" value="TonB-dependent receptor, beta-barrel domain"/>
    <property type="match status" value="1"/>
</dbReference>
<feature type="short sequence motif" description="TonB C-terminal box" evidence="13">
    <location>
        <begin position="733"/>
        <end position="750"/>
    </location>
</feature>
<accession>D4DXL5</accession>
<dbReference type="PROSITE" id="PS52016">
    <property type="entry name" value="TONB_DEPENDENT_REC_3"/>
    <property type="match status" value="1"/>
</dbReference>
<dbReference type="Pfam" id="PF00593">
    <property type="entry name" value="TonB_dep_Rec_b-barrel"/>
    <property type="match status" value="1"/>
</dbReference>
<keyword evidence="2 12" id="KW-0813">Transport</keyword>
<dbReference type="Pfam" id="PF07715">
    <property type="entry name" value="Plug"/>
    <property type="match status" value="1"/>
</dbReference>
<evidence type="ECO:0000259" key="16">
    <source>
        <dbReference type="Pfam" id="PF00593"/>
    </source>
</evidence>
<evidence type="ECO:0000256" key="12">
    <source>
        <dbReference type="PROSITE-ProRule" id="PRU01360"/>
    </source>
</evidence>
<evidence type="ECO:0000256" key="5">
    <source>
        <dbReference type="ARBA" id="ARBA00022692"/>
    </source>
</evidence>
<evidence type="ECO:0000256" key="4">
    <source>
        <dbReference type="ARBA" id="ARBA00022496"/>
    </source>
</evidence>
<dbReference type="InterPro" id="IPR036942">
    <property type="entry name" value="Beta-barrel_TonB_sf"/>
</dbReference>
<keyword evidence="5 12" id="KW-0812">Transmembrane</keyword>
<dbReference type="SUPFAM" id="SSF56935">
    <property type="entry name" value="Porins"/>
    <property type="match status" value="1"/>
</dbReference>
<dbReference type="GO" id="GO:0015344">
    <property type="term" value="F:siderophore uptake transmembrane transporter activity"/>
    <property type="evidence" value="ECO:0007669"/>
    <property type="project" value="TreeGrafter"/>
</dbReference>
<keyword evidence="9 14" id="KW-0798">TonB box</keyword>
<dbReference type="STRING" id="667129.HMPREF0758_0665"/>
<evidence type="ECO:0000256" key="2">
    <source>
        <dbReference type="ARBA" id="ARBA00022448"/>
    </source>
</evidence>
<dbReference type="HOGENOM" id="CLU_017621_0_0_6"/>
<name>D4DXL5_SEROD</name>
<feature type="domain" description="TonB-dependent receptor plug" evidence="17">
    <location>
        <begin position="51"/>
        <end position="149"/>
    </location>
</feature>
<sequence length="750" mass="83963">MKIMKSFKRSGIYLAVMSALLPGALMAEEGTDVGTISVQGQPLGGGMMVQDDSAKARSTVTKEALDKMPSAGNAIDKLKYTPGLNINSNDASGLSGVDYTMRGMTSDQIGLSMDGIPINDSGNYAVYPNLLGDAENLQEIFVTQGSSEVDGPHIGSSGGNIGLVTRRPAKDFGGFVKQTLGSNNLSKTFARLETGEYNGFSNWISYSHTEAKKWRGEGREYSDKFEMNSLYEDGNGNSSNLVMKYNRQENANYNTLSKAQFEQDGRYTDYATTPEYNSKGQLNKYYKIDRNPFENFTLSFTQKLQLRDNLSLTLQPYYYWGNGGSFTGQTASVLSSTSDRAGQYDLSNLGSNTYYRPSWTQTWRPGITTKLKWDINEQHSLDVGYWYERARQLQTQPFISINGDGNPAQIWGKPGGSDQVQDANGNTVQGRNQYTVTPAQKVWLQDTWFFSPEWTFVGGLAYQYVERKGENRGSLYNVPENRKATYHELLPNFSASYRLNQENQLFYNLTRNMRTPPNYVLYNVGDSINTKPELSWNHELGWRFQQEDMLLSATLFYLRYSDRQISTTNADGDYEMMNIGNVENKGLELEWSGQLPHNFNYYASYTYTQAKQQNNIVSNGGHELPTSGKDVPNVPRNLLNLTLGYDDGLYYGSVSSKYVSSFYGDLTNDEKIGGRTVVDLAAGVYLPVDKKIVKSAALRFGVSNLFDKEYLTSVRSTTFNAAPYDGVKASTPYYNVGEERTFSVSLEATF</sequence>
<dbReference type="PANTHER" id="PTHR32552">
    <property type="entry name" value="FERRICHROME IRON RECEPTOR-RELATED"/>
    <property type="match status" value="1"/>
</dbReference>
<dbReference type="PROSITE" id="PS01156">
    <property type="entry name" value="TONB_DEPENDENT_REC_2"/>
    <property type="match status" value="1"/>
</dbReference>
<evidence type="ECO:0000256" key="1">
    <source>
        <dbReference type="ARBA" id="ARBA00004571"/>
    </source>
</evidence>
<dbReference type="PANTHER" id="PTHR32552:SF89">
    <property type="entry name" value="CATECHOLATE SIDEROPHORE RECEPTOR FIU"/>
    <property type="match status" value="1"/>
</dbReference>
<evidence type="ECO:0000256" key="7">
    <source>
        <dbReference type="ARBA" id="ARBA00023004"/>
    </source>
</evidence>
<evidence type="ECO:0000256" key="14">
    <source>
        <dbReference type="RuleBase" id="RU003357"/>
    </source>
</evidence>
<evidence type="ECO:0000256" key="13">
    <source>
        <dbReference type="PROSITE-ProRule" id="PRU10144"/>
    </source>
</evidence>
<dbReference type="InterPro" id="IPR010917">
    <property type="entry name" value="TonB_rcpt_CS"/>
</dbReference>
<reference evidence="18 19" key="1">
    <citation type="submission" date="2010-01" db="EMBL/GenBank/DDBJ databases">
        <authorList>
            <person name="Muzny D."/>
            <person name="Qin X."/>
            <person name="Deng J."/>
            <person name="Jiang H."/>
            <person name="Liu Y."/>
            <person name="Qu J."/>
            <person name="Song X.-Z."/>
            <person name="Zhang L."/>
            <person name="Thornton R."/>
            <person name="Coyle M."/>
            <person name="Francisco L."/>
            <person name="Jackson L."/>
            <person name="Javaid M."/>
            <person name="Korchina V."/>
            <person name="Kovar C."/>
            <person name="Mata R."/>
            <person name="Mathew T."/>
            <person name="Ngo R."/>
            <person name="Nguyen L."/>
            <person name="Nguyen N."/>
            <person name="Okwuonu G."/>
            <person name="Ongeri F."/>
            <person name="Pham C."/>
            <person name="Simmons D."/>
            <person name="Wilczek-Boney K."/>
            <person name="Hale W."/>
            <person name="Jakkamsetti A."/>
            <person name="Pham P."/>
            <person name="Ruth R."/>
            <person name="San Lucas F."/>
            <person name="Warren J."/>
            <person name="Zhang J."/>
            <person name="Zhao Z."/>
            <person name="Zhou C."/>
            <person name="Zhu D."/>
            <person name="Lee S."/>
            <person name="Bess C."/>
            <person name="Blankenburg K."/>
            <person name="Forbes L."/>
            <person name="Fu Q."/>
            <person name="Gubbala S."/>
            <person name="Hirani K."/>
            <person name="Jayaseelan J.C."/>
            <person name="Lara F."/>
            <person name="Munidasa M."/>
            <person name="Palculict T."/>
            <person name="Patil S."/>
            <person name="Pu L.-L."/>
            <person name="Saada N."/>
            <person name="Tang L."/>
            <person name="Weissenberger G."/>
            <person name="Zhu Y."/>
            <person name="Hemphill L."/>
            <person name="Shang Y."/>
            <person name="Youmans B."/>
            <person name="Ayvaz T."/>
            <person name="Ross M."/>
            <person name="Santibanez J."/>
            <person name="Aqrawi P."/>
            <person name="Gross S."/>
            <person name="Joshi V."/>
            <person name="Fowler G."/>
            <person name="Nazareth L."/>
            <person name="Reid J."/>
            <person name="Worley K."/>
            <person name="Petrosino J."/>
            <person name="Highlander S."/>
            <person name="Gibbs R."/>
        </authorList>
    </citation>
    <scope>NUCLEOTIDE SEQUENCE [LARGE SCALE GENOMIC DNA]</scope>
    <source>
        <strain evidence="18 19">DSM 4582</strain>
    </source>
</reference>
<evidence type="ECO:0000256" key="10">
    <source>
        <dbReference type="ARBA" id="ARBA00023136"/>
    </source>
</evidence>
<dbReference type="GO" id="GO:0009279">
    <property type="term" value="C:cell outer membrane"/>
    <property type="evidence" value="ECO:0007669"/>
    <property type="project" value="UniProtKB-SubCell"/>
</dbReference>
<evidence type="ECO:0000313" key="19">
    <source>
        <dbReference type="Proteomes" id="UP000005723"/>
    </source>
</evidence>
<evidence type="ECO:0000256" key="15">
    <source>
        <dbReference type="SAM" id="SignalP"/>
    </source>
</evidence>
<evidence type="ECO:0000256" key="6">
    <source>
        <dbReference type="ARBA" id="ARBA00022729"/>
    </source>
</evidence>
<keyword evidence="18" id="KW-0675">Receptor</keyword>
<evidence type="ECO:0000256" key="3">
    <source>
        <dbReference type="ARBA" id="ARBA00022452"/>
    </source>
</evidence>
<comment type="subcellular location">
    <subcellularLocation>
        <location evidence="1 12">Cell outer membrane</location>
        <topology evidence="1 12">Multi-pass membrane protein</topology>
    </subcellularLocation>
</comment>
<dbReference type="InterPro" id="IPR039426">
    <property type="entry name" value="TonB-dep_rcpt-like"/>
</dbReference>
<keyword evidence="10 12" id="KW-0472">Membrane</keyword>
<dbReference type="InterPro" id="IPR000531">
    <property type="entry name" value="Beta-barrel_TonB"/>
</dbReference>
<comment type="similarity">
    <text evidence="12 14">Belongs to the TonB-dependent receptor family.</text>
</comment>
<feature type="domain" description="TonB-dependent receptor-like beta-barrel" evidence="16">
    <location>
        <begin position="252"/>
        <end position="705"/>
    </location>
</feature>
<evidence type="ECO:0000256" key="8">
    <source>
        <dbReference type="ARBA" id="ARBA00023065"/>
    </source>
</evidence>
<dbReference type="Gene3D" id="2.170.130.10">
    <property type="entry name" value="TonB-dependent receptor, plug domain"/>
    <property type="match status" value="1"/>
</dbReference>
<gene>
    <name evidence="18" type="ORF">HMPREF0758_0665</name>
</gene>
<feature type="chain" id="PRO_5003056791" evidence="15">
    <location>
        <begin position="28"/>
        <end position="750"/>
    </location>
</feature>
<keyword evidence="4" id="KW-0410">Iron transport</keyword>
<proteinExistence type="inferred from homology"/>
<dbReference type="InterPro" id="IPR012910">
    <property type="entry name" value="Plug_dom"/>
</dbReference>
<evidence type="ECO:0000256" key="11">
    <source>
        <dbReference type="ARBA" id="ARBA00023237"/>
    </source>
</evidence>
<keyword evidence="7" id="KW-0408">Iron</keyword>
<keyword evidence="6 15" id="KW-0732">Signal</keyword>
<evidence type="ECO:0000259" key="17">
    <source>
        <dbReference type="Pfam" id="PF07715"/>
    </source>
</evidence>
<keyword evidence="11 12" id="KW-0998">Cell outer membrane</keyword>
<dbReference type="Proteomes" id="UP000005723">
    <property type="component" value="Unassembled WGS sequence"/>
</dbReference>
<dbReference type="InterPro" id="IPR037066">
    <property type="entry name" value="Plug_dom_sf"/>
</dbReference>
<keyword evidence="3 12" id="KW-1134">Transmembrane beta strand</keyword>
<feature type="signal peptide" evidence="15">
    <location>
        <begin position="1"/>
        <end position="27"/>
    </location>
</feature>
<keyword evidence="19" id="KW-1185">Reference proteome</keyword>
<dbReference type="AlphaFoldDB" id="D4DXL5"/>
<dbReference type="EMBL" id="ADBY01000015">
    <property type="protein sequence ID" value="EFE97758.1"/>
    <property type="molecule type" value="Genomic_DNA"/>
</dbReference>
<protein>
    <submittedName>
        <fullName evidence="18">TonB-dependent receptor</fullName>
    </submittedName>
</protein>
<comment type="caution">
    <text evidence="18">The sequence shown here is derived from an EMBL/GenBank/DDBJ whole genome shotgun (WGS) entry which is preliminary data.</text>
</comment>
<evidence type="ECO:0000256" key="9">
    <source>
        <dbReference type="ARBA" id="ARBA00023077"/>
    </source>
</evidence>
<evidence type="ECO:0000313" key="18">
    <source>
        <dbReference type="EMBL" id="EFE97758.1"/>
    </source>
</evidence>